<keyword evidence="1" id="KW-1133">Transmembrane helix</keyword>
<evidence type="ECO:0000313" key="2">
    <source>
        <dbReference type="EMBL" id="DAD44376.1"/>
    </source>
</evidence>
<protein>
    <submittedName>
        <fullName evidence="2">Uncharacterized protein</fullName>
    </submittedName>
</protein>
<keyword evidence="1" id="KW-0812">Transmembrane</keyword>
<evidence type="ECO:0000313" key="3">
    <source>
        <dbReference type="Proteomes" id="UP000607653"/>
    </source>
</evidence>
<evidence type="ECO:0000256" key="1">
    <source>
        <dbReference type="SAM" id="Phobius"/>
    </source>
</evidence>
<organism evidence="2 3">
    <name type="scientific">Nelumbo nucifera</name>
    <name type="common">Sacred lotus</name>
    <dbReference type="NCBI Taxonomy" id="4432"/>
    <lineage>
        <taxon>Eukaryota</taxon>
        <taxon>Viridiplantae</taxon>
        <taxon>Streptophyta</taxon>
        <taxon>Embryophyta</taxon>
        <taxon>Tracheophyta</taxon>
        <taxon>Spermatophyta</taxon>
        <taxon>Magnoliopsida</taxon>
        <taxon>Proteales</taxon>
        <taxon>Nelumbonaceae</taxon>
        <taxon>Nelumbo</taxon>
    </lineage>
</organism>
<proteinExistence type="predicted"/>
<dbReference type="Proteomes" id="UP000607653">
    <property type="component" value="Unassembled WGS sequence"/>
</dbReference>
<name>A0A822ZN61_NELNU</name>
<gene>
    <name evidence="2" type="ORF">HUJ06_002606</name>
</gene>
<keyword evidence="3" id="KW-1185">Reference proteome</keyword>
<feature type="transmembrane region" description="Helical" evidence="1">
    <location>
        <begin position="20"/>
        <end position="38"/>
    </location>
</feature>
<reference evidence="2 3" key="1">
    <citation type="journal article" date="2020" name="Mol. Biol. Evol.">
        <title>Distinct Expression and Methylation Patterns for Genes with Different Fates following a Single Whole-Genome Duplication in Flowering Plants.</title>
        <authorList>
            <person name="Shi T."/>
            <person name="Rahmani R.S."/>
            <person name="Gugger P.F."/>
            <person name="Wang M."/>
            <person name="Li H."/>
            <person name="Zhang Y."/>
            <person name="Li Z."/>
            <person name="Wang Q."/>
            <person name="Van de Peer Y."/>
            <person name="Marchal K."/>
            <person name="Chen J."/>
        </authorList>
    </citation>
    <scope>NUCLEOTIDE SEQUENCE [LARGE SCALE GENOMIC DNA]</scope>
    <source>
        <tissue evidence="2">Leaf</tissue>
    </source>
</reference>
<dbReference type="EMBL" id="DUZY01000007">
    <property type="protein sequence ID" value="DAD44376.1"/>
    <property type="molecule type" value="Genomic_DNA"/>
</dbReference>
<accession>A0A822ZN61</accession>
<keyword evidence="1" id="KW-0472">Membrane</keyword>
<sequence length="39" mass="4159">MCMLAGSRLFVSWLECGGGPLVLSGKIFIFAFIVGILLV</sequence>
<comment type="caution">
    <text evidence="2">The sequence shown here is derived from an EMBL/GenBank/DDBJ whole genome shotgun (WGS) entry which is preliminary data.</text>
</comment>
<dbReference type="AlphaFoldDB" id="A0A822ZN61"/>